<dbReference type="AlphaFoldDB" id="A0A9W6P6M1"/>
<dbReference type="PROSITE" id="PS51186">
    <property type="entry name" value="GNAT"/>
    <property type="match status" value="1"/>
</dbReference>
<accession>A0A9W6P6M1</accession>
<keyword evidence="5" id="KW-1185">Reference proteome</keyword>
<dbReference type="EMBL" id="BSQG01000004">
    <property type="protein sequence ID" value="GLU48415.1"/>
    <property type="molecule type" value="Genomic_DNA"/>
</dbReference>
<sequence length="152" mass="17083">METVSWDDPVGVRLRLEQQAEISERYGADTEPGPKPSETDVDLFLLARDAETAVAVGCGGMRRLDEETFEARRVYVTPVWRGRQIGEVLLRALEEAAVAKGAVRMRLETGTAQPESQRLYERCGYHRIDRFGYYADSPQSVCFERILVVSAA</sequence>
<keyword evidence="1" id="KW-0808">Transferase</keyword>
<evidence type="ECO:0000256" key="2">
    <source>
        <dbReference type="ARBA" id="ARBA00023315"/>
    </source>
</evidence>
<keyword evidence="2" id="KW-0012">Acyltransferase</keyword>
<dbReference type="PANTHER" id="PTHR43877:SF2">
    <property type="entry name" value="AMINOALKYLPHOSPHONATE N-ACETYLTRANSFERASE-RELATED"/>
    <property type="match status" value="1"/>
</dbReference>
<gene>
    <name evidence="4" type="ORF">Nans01_27660</name>
</gene>
<evidence type="ECO:0000313" key="4">
    <source>
        <dbReference type="EMBL" id="GLU48415.1"/>
    </source>
</evidence>
<proteinExistence type="predicted"/>
<dbReference type="Pfam" id="PF00583">
    <property type="entry name" value="Acetyltransf_1"/>
    <property type="match status" value="1"/>
</dbReference>
<comment type="caution">
    <text evidence="4">The sequence shown here is derived from an EMBL/GenBank/DDBJ whole genome shotgun (WGS) entry which is preliminary data.</text>
</comment>
<dbReference type="InterPro" id="IPR000182">
    <property type="entry name" value="GNAT_dom"/>
</dbReference>
<dbReference type="Gene3D" id="3.40.630.30">
    <property type="match status" value="1"/>
</dbReference>
<name>A0A9W6P6M1_9ACTN</name>
<reference evidence="4" key="1">
    <citation type="submission" date="2023-02" db="EMBL/GenBank/DDBJ databases">
        <title>Nocardiopsis ansamitocini NBRC 112285.</title>
        <authorList>
            <person name="Ichikawa N."/>
            <person name="Sato H."/>
            <person name="Tonouchi N."/>
        </authorList>
    </citation>
    <scope>NUCLEOTIDE SEQUENCE</scope>
    <source>
        <strain evidence="4">NBRC 112285</strain>
    </source>
</reference>
<protein>
    <submittedName>
        <fullName evidence="4">N-acetyltransferase</fullName>
    </submittedName>
</protein>
<dbReference type="Proteomes" id="UP001165092">
    <property type="component" value="Unassembled WGS sequence"/>
</dbReference>
<evidence type="ECO:0000313" key="5">
    <source>
        <dbReference type="Proteomes" id="UP001165092"/>
    </source>
</evidence>
<evidence type="ECO:0000259" key="3">
    <source>
        <dbReference type="PROSITE" id="PS51186"/>
    </source>
</evidence>
<dbReference type="PANTHER" id="PTHR43877">
    <property type="entry name" value="AMINOALKYLPHOSPHONATE N-ACETYLTRANSFERASE-RELATED-RELATED"/>
    <property type="match status" value="1"/>
</dbReference>
<dbReference type="CDD" id="cd04301">
    <property type="entry name" value="NAT_SF"/>
    <property type="match status" value="1"/>
</dbReference>
<organism evidence="4 5">
    <name type="scientific">Nocardiopsis ansamitocini</name>
    <dbReference type="NCBI Taxonomy" id="1670832"/>
    <lineage>
        <taxon>Bacteria</taxon>
        <taxon>Bacillati</taxon>
        <taxon>Actinomycetota</taxon>
        <taxon>Actinomycetes</taxon>
        <taxon>Streptosporangiales</taxon>
        <taxon>Nocardiopsidaceae</taxon>
        <taxon>Nocardiopsis</taxon>
    </lineage>
</organism>
<dbReference type="SUPFAM" id="SSF55729">
    <property type="entry name" value="Acyl-CoA N-acyltransferases (Nat)"/>
    <property type="match status" value="1"/>
</dbReference>
<dbReference type="InterPro" id="IPR016181">
    <property type="entry name" value="Acyl_CoA_acyltransferase"/>
</dbReference>
<feature type="domain" description="N-acetyltransferase" evidence="3">
    <location>
        <begin position="1"/>
        <end position="148"/>
    </location>
</feature>
<evidence type="ECO:0000256" key="1">
    <source>
        <dbReference type="ARBA" id="ARBA00022679"/>
    </source>
</evidence>
<dbReference type="GO" id="GO:0016747">
    <property type="term" value="F:acyltransferase activity, transferring groups other than amino-acyl groups"/>
    <property type="evidence" value="ECO:0007669"/>
    <property type="project" value="InterPro"/>
</dbReference>
<dbReference type="InterPro" id="IPR050832">
    <property type="entry name" value="Bact_Acetyltransf"/>
</dbReference>